<gene>
    <name evidence="2" type="ORF">ACFFIA_07555</name>
</gene>
<dbReference type="Proteomes" id="UP001589867">
    <property type="component" value="Unassembled WGS sequence"/>
</dbReference>
<protein>
    <submittedName>
        <fullName evidence="2">Ethanolamine ammonia-lyase reactivating factor EutA</fullName>
    </submittedName>
</protein>
<proteinExistence type="predicted"/>
<evidence type="ECO:0000313" key="3">
    <source>
        <dbReference type="Proteomes" id="UP001589867"/>
    </source>
</evidence>
<sequence>MEQPHSLHEHALGDYTPHEHGPDADHDHDDPATYGPPHESPLYLQDNVTLTSVGIDIGSAGTQVVFSRIHMRRLGERLTSRYVTVDREPLYRSPVHLTPYATAHRLDHDAIAELVDGAYRTAGLRPADLDTGVVILTGEALRRENASAISAALSADRGDFVCASAGHHMEAMLAAYGSGAVRRSHDTGERLLNVDIGGGTTKLTLVEAGRVARTAAFHVGGRLVAVDPDGTVIRIEPAGARHARRSGYDWRVGDRVDPKALDRVAREMADLLVTAVTTWPPPAHALAWFLTEPFPATDGVDAVMFSGGVAEYVYGREERDFGDLGHRLGPAIRTRLAERRPDLPVRPAGECIRATALGASEHTVQLSGNTCHVSDPRALLPRRNLQVVRAPVPLPDEVDPAEVATAIRERLAAFDAGGDTDVAIALGWRGPPSHRRLRALADGVAAALAPRTAAGRPILLMLDGDVAMSLGRLLVAECGVPAEVLVLDGLTLHDFDYVDIGRIRLPSRTVPVTIKSLVFAEPGHGGDPHNLV</sequence>
<name>A0ABV6LYK7_9ACTN</name>
<dbReference type="InterPro" id="IPR009377">
    <property type="entry name" value="EutA"/>
</dbReference>
<accession>A0ABV6LYK7</accession>
<organism evidence="2 3">
    <name type="scientific">Phytohabitans kaempferiae</name>
    <dbReference type="NCBI Taxonomy" id="1620943"/>
    <lineage>
        <taxon>Bacteria</taxon>
        <taxon>Bacillati</taxon>
        <taxon>Actinomycetota</taxon>
        <taxon>Actinomycetes</taxon>
        <taxon>Micromonosporales</taxon>
        <taxon>Micromonosporaceae</taxon>
    </lineage>
</organism>
<dbReference type="SUPFAM" id="SSF53067">
    <property type="entry name" value="Actin-like ATPase domain"/>
    <property type="match status" value="1"/>
</dbReference>
<dbReference type="InterPro" id="IPR043129">
    <property type="entry name" value="ATPase_NBD"/>
</dbReference>
<reference evidence="2 3" key="1">
    <citation type="submission" date="2024-09" db="EMBL/GenBank/DDBJ databases">
        <authorList>
            <person name="Sun Q."/>
            <person name="Mori K."/>
        </authorList>
    </citation>
    <scope>NUCLEOTIDE SEQUENCE [LARGE SCALE GENOMIC DNA]</scope>
    <source>
        <strain evidence="2 3">TBRC 3947</strain>
    </source>
</reference>
<comment type="caution">
    <text evidence="2">The sequence shown here is derived from an EMBL/GenBank/DDBJ whole genome shotgun (WGS) entry which is preliminary data.</text>
</comment>
<evidence type="ECO:0000313" key="2">
    <source>
        <dbReference type="EMBL" id="MFC0527511.1"/>
    </source>
</evidence>
<dbReference type="Pfam" id="PF06277">
    <property type="entry name" value="EutA"/>
    <property type="match status" value="1"/>
</dbReference>
<dbReference type="EMBL" id="JBHLUH010000009">
    <property type="protein sequence ID" value="MFC0527511.1"/>
    <property type="molecule type" value="Genomic_DNA"/>
</dbReference>
<keyword evidence="3" id="KW-1185">Reference proteome</keyword>
<evidence type="ECO:0000256" key="1">
    <source>
        <dbReference type="SAM" id="MobiDB-lite"/>
    </source>
</evidence>
<dbReference type="RefSeq" id="WP_377247558.1">
    <property type="nucleotide sequence ID" value="NZ_JBHLUH010000009.1"/>
</dbReference>
<feature type="compositionally biased region" description="Basic and acidic residues" evidence="1">
    <location>
        <begin position="1"/>
        <end position="31"/>
    </location>
</feature>
<feature type="region of interest" description="Disordered" evidence="1">
    <location>
        <begin position="1"/>
        <end position="43"/>
    </location>
</feature>